<dbReference type="InterPro" id="IPR013654">
    <property type="entry name" value="PAS_2"/>
</dbReference>
<evidence type="ECO:0000256" key="7">
    <source>
        <dbReference type="PROSITE-ProRule" id="PRU00169"/>
    </source>
</evidence>
<proteinExistence type="predicted"/>
<evidence type="ECO:0000259" key="9">
    <source>
        <dbReference type="PROSITE" id="PS50046"/>
    </source>
</evidence>
<dbReference type="CDD" id="cd17546">
    <property type="entry name" value="REC_hyHK_CKI1_RcsC-like"/>
    <property type="match status" value="1"/>
</dbReference>
<dbReference type="SUPFAM" id="SSF55781">
    <property type="entry name" value="GAF domain-like"/>
    <property type="match status" value="1"/>
</dbReference>
<dbReference type="Gene3D" id="3.30.565.10">
    <property type="entry name" value="Histidine kinase-like ATPase, C-terminal domain"/>
    <property type="match status" value="1"/>
</dbReference>
<evidence type="ECO:0000313" key="11">
    <source>
        <dbReference type="EMBL" id="KAF4618362.1"/>
    </source>
</evidence>
<evidence type="ECO:0000313" key="12">
    <source>
        <dbReference type="Proteomes" id="UP000566819"/>
    </source>
</evidence>
<keyword evidence="2" id="KW-0808">Transferase</keyword>
<dbReference type="InterPro" id="IPR035965">
    <property type="entry name" value="PAS-like_dom_sf"/>
</dbReference>
<name>A0A8H4QVV7_9HELO</name>
<dbReference type="GO" id="GO:0006355">
    <property type="term" value="P:regulation of DNA-templated transcription"/>
    <property type="evidence" value="ECO:0007669"/>
    <property type="project" value="InterPro"/>
</dbReference>
<dbReference type="Gene3D" id="1.10.287.130">
    <property type="match status" value="1"/>
</dbReference>
<dbReference type="InterPro" id="IPR036097">
    <property type="entry name" value="HisK_dim/P_sf"/>
</dbReference>
<feature type="domain" description="Phytochrome chromophore attachment site" evidence="9">
    <location>
        <begin position="233"/>
        <end position="369"/>
    </location>
</feature>
<protein>
    <recommendedName>
        <fullName evidence="13">Response regulatory domain-containing protein</fullName>
    </recommendedName>
</protein>
<feature type="compositionally biased region" description="Polar residues" evidence="8">
    <location>
        <begin position="586"/>
        <end position="597"/>
    </location>
</feature>
<dbReference type="SUPFAM" id="SSF55874">
    <property type="entry name" value="ATPase domain of HSP90 chaperone/DNA topoisomerase II/histidine kinase"/>
    <property type="match status" value="1"/>
</dbReference>
<feature type="domain" description="Response regulatory" evidence="10">
    <location>
        <begin position="629"/>
        <end position="758"/>
    </location>
</feature>
<dbReference type="PANTHER" id="PTHR43065">
    <property type="entry name" value="SENSOR HISTIDINE KINASE"/>
    <property type="match status" value="1"/>
</dbReference>
<keyword evidence="12" id="KW-1185">Reference proteome</keyword>
<comment type="caution">
    <text evidence="11">The sequence shown here is derived from an EMBL/GenBank/DDBJ whole genome shotgun (WGS) entry which is preliminary data.</text>
</comment>
<dbReference type="PANTHER" id="PTHR43065:SF10">
    <property type="entry name" value="PEROXIDE STRESS-ACTIVATED HISTIDINE KINASE MAK3"/>
    <property type="match status" value="1"/>
</dbReference>
<dbReference type="InterPro" id="IPR003661">
    <property type="entry name" value="HisK_dim/P_dom"/>
</dbReference>
<evidence type="ECO:0000256" key="8">
    <source>
        <dbReference type="SAM" id="MobiDB-lite"/>
    </source>
</evidence>
<dbReference type="PROSITE" id="PS50110">
    <property type="entry name" value="RESPONSE_REGULATORY"/>
    <property type="match status" value="1"/>
</dbReference>
<dbReference type="EMBL" id="JAAMPI010002122">
    <property type="protein sequence ID" value="KAF4618362.1"/>
    <property type="molecule type" value="Genomic_DNA"/>
</dbReference>
<feature type="region of interest" description="Disordered" evidence="8">
    <location>
        <begin position="1"/>
        <end position="26"/>
    </location>
</feature>
<dbReference type="GO" id="GO:0000155">
    <property type="term" value="F:phosphorelay sensor kinase activity"/>
    <property type="evidence" value="ECO:0007669"/>
    <property type="project" value="InterPro"/>
</dbReference>
<evidence type="ECO:0000256" key="1">
    <source>
        <dbReference type="ARBA" id="ARBA00022553"/>
    </source>
</evidence>
<sequence length="758" mass="83804">MASQQSTGVEQQTSDTTVQDSNDNKVKSIDPSRIERVFPIRIYVQQKLLPPPRWPPSAKANAGEKVFCCEDEPIHIPGAVQRFGALIAIRENPNGLFLVRIVSENSQNVTGLDPDALFELRCFTDILIQSDKREFVNQARSMRGWTSEGDSRTNPDVFTISLTSLLGASKPLFCAIHCNEGSDLIICEFEPKNGVFRSVQPALPENPISVADNQASAPEQIRPTMTKLASATTLSAWLDITAGLVYELTGFHRVMVYQFDETSTGCVVSGYFNSKASRDSYLNLHFPASDIPKQARKLYIINKTRVLYNRDEETAHLMCRTMEDAKTPLDLKHSYLRAMSPIHIKYLLNMGVRASMSIFLMIDNKLWGLKDCPDIVFDSRLLVLVGIPNPLNSIINYLEVALEEPLDERARQHLYRSLQASKALVFVVNDLLSLIEVEDIDFKVHEDNVNLKRMMSEIVSAFKGESARRNLEIVLEEDEEVPPIVRCDPAGLRQVLSSLLTNAFEHGSGKHIEVLDEDESQPSETQKEPEPKPKSIGLGLAFTARKSPLELSPPTPPSEISTSTNPLSASIANGHESRIPGPLDMTVSTAQTPTSEASTSMTLSGILNTSPSLGRYSFPEIGVWQLKFNVLIAQDNPLNSRLLETRLSKRGHTVKVTVDGQACADAFQKNPNAYDVILMDLQMPLVDGANSTRLIGQFEKENSPAISKNAGSYGRIPIIAVSASLAEQSLDDYLSTGFGGWILKPIDFHRLEAILAAI</sequence>
<dbReference type="OrthoDB" id="2015534at2759"/>
<dbReference type="SUPFAM" id="SSF55785">
    <property type="entry name" value="PYP-like sensor domain (PAS domain)"/>
    <property type="match status" value="1"/>
</dbReference>
<keyword evidence="3" id="KW-0547">Nucleotide-binding</keyword>
<dbReference type="InterPro" id="IPR036890">
    <property type="entry name" value="HATPase_C_sf"/>
</dbReference>
<dbReference type="SUPFAM" id="SSF52172">
    <property type="entry name" value="CheY-like"/>
    <property type="match status" value="1"/>
</dbReference>
<dbReference type="GO" id="GO:0005524">
    <property type="term" value="F:ATP binding"/>
    <property type="evidence" value="ECO:0007669"/>
    <property type="project" value="UniProtKB-KW"/>
</dbReference>
<dbReference type="InterPro" id="IPR001789">
    <property type="entry name" value="Sig_transdc_resp-reg_receiver"/>
</dbReference>
<dbReference type="InterPro" id="IPR029016">
    <property type="entry name" value="GAF-like_dom_sf"/>
</dbReference>
<evidence type="ECO:0000256" key="6">
    <source>
        <dbReference type="ARBA" id="ARBA00023012"/>
    </source>
</evidence>
<dbReference type="AlphaFoldDB" id="A0A8H4QVV7"/>
<evidence type="ECO:0000256" key="5">
    <source>
        <dbReference type="ARBA" id="ARBA00022840"/>
    </source>
</evidence>
<feature type="region of interest" description="Disordered" evidence="8">
    <location>
        <begin position="513"/>
        <end position="597"/>
    </location>
</feature>
<dbReference type="Gene3D" id="3.30.450.40">
    <property type="match status" value="1"/>
</dbReference>
<dbReference type="Proteomes" id="UP000566819">
    <property type="component" value="Unassembled WGS sequence"/>
</dbReference>
<dbReference type="Pfam" id="PF00072">
    <property type="entry name" value="Response_reg"/>
    <property type="match status" value="1"/>
</dbReference>
<gene>
    <name evidence="11" type="ORF">G7Y89_g14941</name>
</gene>
<dbReference type="SMART" id="SM00448">
    <property type="entry name" value="REC"/>
    <property type="match status" value="1"/>
</dbReference>
<dbReference type="Pfam" id="PF08446">
    <property type="entry name" value="PAS_2"/>
    <property type="match status" value="1"/>
</dbReference>
<keyword evidence="6" id="KW-0902">Two-component regulatory system</keyword>
<organism evidence="11 12">
    <name type="scientific">Cudoniella acicularis</name>
    <dbReference type="NCBI Taxonomy" id="354080"/>
    <lineage>
        <taxon>Eukaryota</taxon>
        <taxon>Fungi</taxon>
        <taxon>Dikarya</taxon>
        <taxon>Ascomycota</taxon>
        <taxon>Pezizomycotina</taxon>
        <taxon>Leotiomycetes</taxon>
        <taxon>Helotiales</taxon>
        <taxon>Tricladiaceae</taxon>
        <taxon>Cudoniella</taxon>
    </lineage>
</organism>
<evidence type="ECO:0008006" key="13">
    <source>
        <dbReference type="Google" id="ProtNLM"/>
    </source>
</evidence>
<evidence type="ECO:0000256" key="3">
    <source>
        <dbReference type="ARBA" id="ARBA00022741"/>
    </source>
</evidence>
<dbReference type="CDD" id="cd00082">
    <property type="entry name" value="HisKA"/>
    <property type="match status" value="1"/>
</dbReference>
<keyword evidence="5" id="KW-0067">ATP-binding</keyword>
<dbReference type="SUPFAM" id="SSF47384">
    <property type="entry name" value="Homodimeric domain of signal transducing histidine kinase"/>
    <property type="match status" value="1"/>
</dbReference>
<evidence type="ECO:0000259" key="10">
    <source>
        <dbReference type="PROSITE" id="PS50110"/>
    </source>
</evidence>
<dbReference type="Gene3D" id="3.40.50.2300">
    <property type="match status" value="1"/>
</dbReference>
<evidence type="ECO:0000256" key="2">
    <source>
        <dbReference type="ARBA" id="ARBA00022679"/>
    </source>
</evidence>
<dbReference type="InterPro" id="IPR011006">
    <property type="entry name" value="CheY-like_superfamily"/>
</dbReference>
<dbReference type="Gene3D" id="3.30.450.20">
    <property type="entry name" value="PAS domain"/>
    <property type="match status" value="1"/>
</dbReference>
<keyword evidence="1 7" id="KW-0597">Phosphoprotein</keyword>
<accession>A0A8H4QVV7</accession>
<dbReference type="PROSITE" id="PS50046">
    <property type="entry name" value="PHYTOCHROME_2"/>
    <property type="match status" value="1"/>
</dbReference>
<evidence type="ECO:0000256" key="4">
    <source>
        <dbReference type="ARBA" id="ARBA00022777"/>
    </source>
</evidence>
<feature type="modified residue" description="4-aspartylphosphate" evidence="7">
    <location>
        <position position="680"/>
    </location>
</feature>
<dbReference type="InterPro" id="IPR016132">
    <property type="entry name" value="Phyto_chromo_attachment"/>
</dbReference>
<reference evidence="11 12" key="1">
    <citation type="submission" date="2020-03" db="EMBL/GenBank/DDBJ databases">
        <title>Draft Genome Sequence of Cudoniella acicularis.</title>
        <authorList>
            <person name="Buettner E."/>
            <person name="Kellner H."/>
        </authorList>
    </citation>
    <scope>NUCLEOTIDE SEQUENCE [LARGE SCALE GENOMIC DNA]</scope>
    <source>
        <strain evidence="11 12">DSM 108380</strain>
    </source>
</reference>
<feature type="compositionally biased region" description="Polar residues" evidence="8">
    <location>
        <begin position="1"/>
        <end position="21"/>
    </location>
</feature>
<keyword evidence="4" id="KW-0418">Kinase</keyword>